<sequence length="270" mass="30520">MRCVETCICIEDGSLGFYQSPLEIDGGALSMTGEQFMYINWMNTRDVKTLVTRSPKYVCDALVKTFSMLSAYAYLLSLLTPLTSQIAQSYRYQYDYGYAHANADPYDFLVKTARRVPCNQTRQEKTVLRQHNVNGADAFVYGEKLTAVVEFGRSVCVRRCYEKRQTAITRISSTELAELNLGSESLAWSVHRKKGVKGFDVAVIGTNTISPDIISVFTVTRSTRIVYADTFAGHSSSDRHYRFPEDNRWCVTFENPYCDFPQPPPPPPNG</sequence>
<evidence type="ECO:0000313" key="2">
    <source>
        <dbReference type="Proteomes" id="UP000478052"/>
    </source>
</evidence>
<keyword evidence="2" id="KW-1185">Reference proteome</keyword>
<dbReference type="AlphaFoldDB" id="A0A6G0ZLY8"/>
<accession>A0A6G0ZLY8</accession>
<name>A0A6G0ZLY8_APHCR</name>
<proteinExistence type="predicted"/>
<dbReference type="Proteomes" id="UP000478052">
    <property type="component" value="Unassembled WGS sequence"/>
</dbReference>
<protein>
    <submittedName>
        <fullName evidence="1">Uncharacterized protein</fullName>
    </submittedName>
</protein>
<evidence type="ECO:0000313" key="1">
    <source>
        <dbReference type="EMBL" id="KAF0772436.1"/>
    </source>
</evidence>
<comment type="caution">
    <text evidence="1">The sequence shown here is derived from an EMBL/GenBank/DDBJ whole genome shotgun (WGS) entry which is preliminary data.</text>
</comment>
<gene>
    <name evidence="1" type="ORF">FWK35_00007308</name>
</gene>
<reference evidence="1 2" key="1">
    <citation type="submission" date="2019-08" db="EMBL/GenBank/DDBJ databases">
        <title>Whole genome of Aphis craccivora.</title>
        <authorList>
            <person name="Voronova N.V."/>
            <person name="Shulinski R.S."/>
            <person name="Bandarenka Y.V."/>
            <person name="Zhorov D.G."/>
            <person name="Warner D."/>
        </authorList>
    </citation>
    <scope>NUCLEOTIDE SEQUENCE [LARGE SCALE GENOMIC DNA]</scope>
    <source>
        <strain evidence="1">180601</strain>
        <tissue evidence="1">Whole Body</tissue>
    </source>
</reference>
<dbReference type="EMBL" id="VUJU01000175">
    <property type="protein sequence ID" value="KAF0772436.1"/>
    <property type="molecule type" value="Genomic_DNA"/>
</dbReference>
<organism evidence="1 2">
    <name type="scientific">Aphis craccivora</name>
    <name type="common">Cowpea aphid</name>
    <dbReference type="NCBI Taxonomy" id="307492"/>
    <lineage>
        <taxon>Eukaryota</taxon>
        <taxon>Metazoa</taxon>
        <taxon>Ecdysozoa</taxon>
        <taxon>Arthropoda</taxon>
        <taxon>Hexapoda</taxon>
        <taxon>Insecta</taxon>
        <taxon>Pterygota</taxon>
        <taxon>Neoptera</taxon>
        <taxon>Paraneoptera</taxon>
        <taxon>Hemiptera</taxon>
        <taxon>Sternorrhyncha</taxon>
        <taxon>Aphidomorpha</taxon>
        <taxon>Aphidoidea</taxon>
        <taxon>Aphididae</taxon>
        <taxon>Aphidini</taxon>
        <taxon>Aphis</taxon>
        <taxon>Aphis</taxon>
    </lineage>
</organism>